<sequence>MFYATPAPLTVPRSQARALSVRLMAEAVLLEDTDQSDALTSRTTAGFRRKAATLRRRSQEKLLDSLDRPEGVA</sequence>
<dbReference type="AlphaFoldDB" id="A0A149S8G7"/>
<dbReference type="Proteomes" id="UP000075655">
    <property type="component" value="Unassembled WGS sequence"/>
</dbReference>
<gene>
    <name evidence="1" type="ORF">AD934_00680</name>
</gene>
<reference evidence="1 2" key="1">
    <citation type="submission" date="2015-06" db="EMBL/GenBank/DDBJ databases">
        <title>Improved classification and identification of acetic acid bacteria using matrix-assisted laser desorption/ionization time-of-flight mass spectrometry; Gluconobacter nephelii and Gluconobacter uchimurae are later heterotypic synonyms of Gluconobacter japonicus and Gluconobacter oxydans, respectively.</title>
        <authorList>
            <person name="Li L."/>
            <person name="Cleenwerck I."/>
            <person name="De Vuyst L."/>
            <person name="Vandamme P."/>
        </authorList>
    </citation>
    <scope>NUCLEOTIDE SEQUENCE [LARGE SCALE GENOMIC DNA]</scope>
    <source>
        <strain evidence="1 2">LMG 1676</strain>
    </source>
</reference>
<comment type="caution">
    <text evidence="1">The sequence shown here is derived from an EMBL/GenBank/DDBJ whole genome shotgun (WGS) entry which is preliminary data.</text>
</comment>
<accession>A0A149S8G7</accession>
<evidence type="ECO:0000313" key="2">
    <source>
        <dbReference type="Proteomes" id="UP000075655"/>
    </source>
</evidence>
<dbReference type="EMBL" id="LHZG01000067">
    <property type="protein sequence ID" value="KXV23040.1"/>
    <property type="molecule type" value="Genomic_DNA"/>
</dbReference>
<dbReference type="RefSeq" id="WP_062499514.1">
    <property type="nucleotide sequence ID" value="NZ_LHZG01000067.1"/>
</dbReference>
<evidence type="ECO:0000313" key="1">
    <source>
        <dbReference type="EMBL" id="KXV23040.1"/>
    </source>
</evidence>
<protein>
    <submittedName>
        <fullName evidence="1">Uncharacterized protein</fullName>
    </submittedName>
</protein>
<organism evidence="1 2">
    <name type="scientific">Gluconobacter oxydans</name>
    <name type="common">Gluconobacter suboxydans</name>
    <dbReference type="NCBI Taxonomy" id="442"/>
    <lineage>
        <taxon>Bacteria</taxon>
        <taxon>Pseudomonadati</taxon>
        <taxon>Pseudomonadota</taxon>
        <taxon>Alphaproteobacteria</taxon>
        <taxon>Acetobacterales</taxon>
        <taxon>Acetobacteraceae</taxon>
        <taxon>Gluconobacter</taxon>
    </lineage>
</organism>
<name>A0A149S8G7_GLUOY</name>
<dbReference type="PATRIC" id="fig|442.8.peg.407"/>
<proteinExistence type="predicted"/>